<dbReference type="PANTHER" id="PTHR36454:SF1">
    <property type="entry name" value="DUF1015 DOMAIN-CONTAINING PROTEIN"/>
    <property type="match status" value="1"/>
</dbReference>
<dbReference type="RefSeq" id="WP_129610334.1">
    <property type="nucleotide sequence ID" value="NZ_UWOC01000166.1"/>
</dbReference>
<dbReference type="EMBL" id="UWOC01000166">
    <property type="protein sequence ID" value="VCU10293.1"/>
    <property type="molecule type" value="Genomic_DNA"/>
</dbReference>
<evidence type="ECO:0000313" key="1">
    <source>
        <dbReference type="EMBL" id="VCU10293.1"/>
    </source>
</evidence>
<dbReference type="Pfam" id="PF06245">
    <property type="entry name" value="DUF1015"/>
    <property type="match status" value="1"/>
</dbReference>
<dbReference type="PANTHER" id="PTHR36454">
    <property type="entry name" value="LMO2823 PROTEIN"/>
    <property type="match status" value="1"/>
</dbReference>
<comment type="caution">
    <text evidence="1">The sequence shown here is derived from an EMBL/GenBank/DDBJ whole genome shotgun (WGS) entry which is preliminary data.</text>
</comment>
<name>A0A3S4B2W2_9BRAD</name>
<dbReference type="OrthoDB" id="9781616at2"/>
<keyword evidence="2" id="KW-1185">Reference proteome</keyword>
<evidence type="ECO:0008006" key="3">
    <source>
        <dbReference type="Google" id="ProtNLM"/>
    </source>
</evidence>
<sequence>MTLVQPFRALRPAPGRAAEVLAPPYDVLSSDEARVRAHGRPWSFLHVSRPEIDLDPAIDPHDPAVYAKARENLDRMVAEGVLIRDTLPSFYVYRLTWRDRVQTGLALTASVAAYESGRIRKHELTTPAKEDDRVHQIEAVNAQTGPVMLAYRDAPGLDTLLAQVTETERAVDVTADDGVRHEMWVVDGPETVSQLGRMVDALPVLYIADGHHRSAAATRVAAARGGAGSHGWFLAVMFPDHQMTILDYNRLMKDLNGHSPAALLAALGERFEVRLADGPVRPAAASEFGLFVDGAWYALTLHPERVPADDPVGRLPITLLSRNAIEPLFGITDQRRDKRIDFVGGGRGVEELARRVTAGEAAAAFSLFPTPMADLMAVADAGEIMPPKSTWFEPKLADGMVSHVLD</sequence>
<protein>
    <recommendedName>
        <fullName evidence="3">DUF1015 domain-containing protein</fullName>
    </recommendedName>
</protein>
<evidence type="ECO:0000313" key="2">
    <source>
        <dbReference type="Proteomes" id="UP000289200"/>
    </source>
</evidence>
<dbReference type="PIRSF" id="PIRSF033563">
    <property type="entry name" value="UCP033563"/>
    <property type="match status" value="1"/>
</dbReference>
<dbReference type="Proteomes" id="UP000289200">
    <property type="component" value="Unassembled WGS sequence"/>
</dbReference>
<dbReference type="AlphaFoldDB" id="A0A3S4B2W2"/>
<dbReference type="InterPro" id="IPR008323">
    <property type="entry name" value="UCP033563"/>
</dbReference>
<organism evidence="1 2">
    <name type="scientific">Rhodoplanes serenus</name>
    <dbReference type="NCBI Taxonomy" id="200615"/>
    <lineage>
        <taxon>Bacteria</taxon>
        <taxon>Pseudomonadati</taxon>
        <taxon>Pseudomonadota</taxon>
        <taxon>Alphaproteobacteria</taxon>
        <taxon>Hyphomicrobiales</taxon>
        <taxon>Nitrobacteraceae</taxon>
        <taxon>Rhodoplanes</taxon>
    </lineage>
</organism>
<gene>
    <name evidence="1" type="ORF">RHODGE_RHODGE_03481</name>
</gene>
<accession>A0A3S4B2W2</accession>
<proteinExistence type="predicted"/>
<reference evidence="2" key="1">
    <citation type="submission" date="2018-10" db="EMBL/GenBank/DDBJ databases">
        <authorList>
            <person name="Peiro R."/>
            <person name="Begona"/>
            <person name="Cbmso G."/>
            <person name="Lopez M."/>
            <person name="Gonzalez S."/>
            <person name="Sacristan E."/>
            <person name="Castillo E."/>
        </authorList>
    </citation>
    <scope>NUCLEOTIDE SEQUENCE [LARGE SCALE GENOMIC DNA]</scope>
</reference>